<dbReference type="InterPro" id="IPR016054">
    <property type="entry name" value="LY6_UPA_recep-like"/>
</dbReference>
<evidence type="ECO:0000259" key="2">
    <source>
        <dbReference type="Pfam" id="PF00021"/>
    </source>
</evidence>
<accession>A0A9D4DCU7</accession>
<feature type="chain" id="PRO_5038496445" description="UPAR/Ly6 domain-containing protein" evidence="1">
    <location>
        <begin position="18"/>
        <end position="199"/>
    </location>
</feature>
<gene>
    <name evidence="3" type="ORF">DPMN_181404</name>
</gene>
<keyword evidence="4" id="KW-1185">Reference proteome</keyword>
<sequence length="199" mass="22214">MMSWCSCVCWIFSIVLSHWLVQANIRCFECTNVASPGDCALVVTCSSHEICYLESGIADNGRTVYNSGCRERQKCQTKKRSSFDLLLRNVAVTTCIECCDHAFCNNAGCGHQAVDRNQRGPYCYNCAVETDPLSCRHVVMCTQGETCMLRNHLYTVGVYMSHCATPMQCEKVETLVQTKNCPRCCTVDFCNDACAHTHA</sequence>
<dbReference type="AlphaFoldDB" id="A0A9D4DCU7"/>
<evidence type="ECO:0000313" key="3">
    <source>
        <dbReference type="EMBL" id="KAH3746984.1"/>
    </source>
</evidence>
<evidence type="ECO:0000313" key="4">
    <source>
        <dbReference type="Proteomes" id="UP000828390"/>
    </source>
</evidence>
<dbReference type="Proteomes" id="UP000828390">
    <property type="component" value="Unassembled WGS sequence"/>
</dbReference>
<dbReference type="InterPro" id="IPR045860">
    <property type="entry name" value="Snake_toxin-like_sf"/>
</dbReference>
<reference evidence="3" key="2">
    <citation type="submission" date="2020-11" db="EMBL/GenBank/DDBJ databases">
        <authorList>
            <person name="McCartney M.A."/>
            <person name="Auch B."/>
            <person name="Kono T."/>
            <person name="Mallez S."/>
            <person name="Becker A."/>
            <person name="Gohl D.M."/>
            <person name="Silverstein K.A.T."/>
            <person name="Koren S."/>
            <person name="Bechman K.B."/>
            <person name="Herman A."/>
            <person name="Abrahante J.E."/>
            <person name="Garbe J."/>
        </authorList>
    </citation>
    <scope>NUCLEOTIDE SEQUENCE</scope>
    <source>
        <strain evidence="3">Duluth1</strain>
        <tissue evidence="3">Whole animal</tissue>
    </source>
</reference>
<evidence type="ECO:0000256" key="1">
    <source>
        <dbReference type="SAM" id="SignalP"/>
    </source>
</evidence>
<dbReference type="EMBL" id="JAIWYP010000010">
    <property type="protein sequence ID" value="KAH3746984.1"/>
    <property type="molecule type" value="Genomic_DNA"/>
</dbReference>
<comment type="caution">
    <text evidence="3">The sequence shown here is derived from an EMBL/GenBank/DDBJ whole genome shotgun (WGS) entry which is preliminary data.</text>
</comment>
<feature type="signal peptide" evidence="1">
    <location>
        <begin position="1"/>
        <end position="17"/>
    </location>
</feature>
<organism evidence="3 4">
    <name type="scientific">Dreissena polymorpha</name>
    <name type="common">Zebra mussel</name>
    <name type="synonym">Mytilus polymorpha</name>
    <dbReference type="NCBI Taxonomy" id="45954"/>
    <lineage>
        <taxon>Eukaryota</taxon>
        <taxon>Metazoa</taxon>
        <taxon>Spiralia</taxon>
        <taxon>Lophotrochozoa</taxon>
        <taxon>Mollusca</taxon>
        <taxon>Bivalvia</taxon>
        <taxon>Autobranchia</taxon>
        <taxon>Heteroconchia</taxon>
        <taxon>Euheterodonta</taxon>
        <taxon>Imparidentia</taxon>
        <taxon>Neoheterodontei</taxon>
        <taxon>Myida</taxon>
        <taxon>Dreissenoidea</taxon>
        <taxon>Dreissenidae</taxon>
        <taxon>Dreissena</taxon>
    </lineage>
</organism>
<feature type="domain" description="UPAR/Ly6" evidence="2">
    <location>
        <begin position="24"/>
        <end position="106"/>
    </location>
</feature>
<reference evidence="3" key="1">
    <citation type="journal article" date="2019" name="bioRxiv">
        <title>The Genome of the Zebra Mussel, Dreissena polymorpha: A Resource for Invasive Species Research.</title>
        <authorList>
            <person name="McCartney M.A."/>
            <person name="Auch B."/>
            <person name="Kono T."/>
            <person name="Mallez S."/>
            <person name="Zhang Y."/>
            <person name="Obille A."/>
            <person name="Becker A."/>
            <person name="Abrahante J.E."/>
            <person name="Garbe J."/>
            <person name="Badalamenti J.P."/>
            <person name="Herman A."/>
            <person name="Mangelson H."/>
            <person name="Liachko I."/>
            <person name="Sullivan S."/>
            <person name="Sone E.D."/>
            <person name="Koren S."/>
            <person name="Silverstein K.A.T."/>
            <person name="Beckman K.B."/>
            <person name="Gohl D.M."/>
        </authorList>
    </citation>
    <scope>NUCLEOTIDE SEQUENCE</scope>
    <source>
        <strain evidence="3">Duluth1</strain>
        <tissue evidence="3">Whole animal</tissue>
    </source>
</reference>
<proteinExistence type="predicted"/>
<protein>
    <recommendedName>
        <fullName evidence="2">UPAR/Ly6 domain-containing protein</fullName>
    </recommendedName>
</protein>
<name>A0A9D4DCU7_DREPO</name>
<dbReference type="Pfam" id="PF00021">
    <property type="entry name" value="UPAR_LY6"/>
    <property type="match status" value="1"/>
</dbReference>
<dbReference type="SUPFAM" id="SSF57302">
    <property type="entry name" value="Snake toxin-like"/>
    <property type="match status" value="1"/>
</dbReference>
<keyword evidence="1" id="KW-0732">Signal</keyword>